<keyword evidence="3" id="KW-1185">Reference proteome</keyword>
<dbReference type="Proteomes" id="UP001195483">
    <property type="component" value="Unassembled WGS sequence"/>
</dbReference>
<dbReference type="AlphaFoldDB" id="A0AAE0SHF2"/>
<feature type="signal peptide" evidence="1">
    <location>
        <begin position="1"/>
        <end position="20"/>
    </location>
</feature>
<reference evidence="2" key="3">
    <citation type="submission" date="2023-05" db="EMBL/GenBank/DDBJ databases">
        <authorList>
            <person name="Smith C.H."/>
        </authorList>
    </citation>
    <scope>NUCLEOTIDE SEQUENCE</scope>
    <source>
        <strain evidence="2">CHS0354</strain>
        <tissue evidence="2">Mantle</tissue>
    </source>
</reference>
<dbReference type="EMBL" id="JAEAOA010001888">
    <property type="protein sequence ID" value="KAK3591475.1"/>
    <property type="molecule type" value="Genomic_DNA"/>
</dbReference>
<evidence type="ECO:0000313" key="2">
    <source>
        <dbReference type="EMBL" id="KAK3591475.1"/>
    </source>
</evidence>
<reference evidence="2" key="1">
    <citation type="journal article" date="2021" name="Genome Biol. Evol.">
        <title>A High-Quality Reference Genome for a Parasitic Bivalve with Doubly Uniparental Inheritance (Bivalvia: Unionida).</title>
        <authorList>
            <person name="Smith C.H."/>
        </authorList>
    </citation>
    <scope>NUCLEOTIDE SEQUENCE</scope>
    <source>
        <strain evidence="2">CHS0354</strain>
    </source>
</reference>
<reference evidence="2" key="2">
    <citation type="journal article" date="2021" name="Genome Biol. Evol.">
        <title>Developing a high-quality reference genome for a parasitic bivalve with doubly uniparental inheritance (Bivalvia: Unionida).</title>
        <authorList>
            <person name="Smith C.H."/>
        </authorList>
    </citation>
    <scope>NUCLEOTIDE SEQUENCE</scope>
    <source>
        <strain evidence="2">CHS0354</strain>
        <tissue evidence="2">Mantle</tissue>
    </source>
</reference>
<evidence type="ECO:0000313" key="3">
    <source>
        <dbReference type="Proteomes" id="UP001195483"/>
    </source>
</evidence>
<protein>
    <submittedName>
        <fullName evidence="2">Uncharacterized protein</fullName>
    </submittedName>
</protein>
<name>A0AAE0SHF2_9BIVA</name>
<proteinExistence type="predicted"/>
<keyword evidence="1" id="KW-0732">Signal</keyword>
<gene>
    <name evidence="2" type="ORF">CHS0354_031581</name>
</gene>
<comment type="caution">
    <text evidence="2">The sequence shown here is derived from an EMBL/GenBank/DDBJ whole genome shotgun (WGS) entry which is preliminary data.</text>
</comment>
<feature type="chain" id="PRO_5042169196" evidence="1">
    <location>
        <begin position="21"/>
        <end position="105"/>
    </location>
</feature>
<organism evidence="2 3">
    <name type="scientific">Potamilus streckersoni</name>
    <dbReference type="NCBI Taxonomy" id="2493646"/>
    <lineage>
        <taxon>Eukaryota</taxon>
        <taxon>Metazoa</taxon>
        <taxon>Spiralia</taxon>
        <taxon>Lophotrochozoa</taxon>
        <taxon>Mollusca</taxon>
        <taxon>Bivalvia</taxon>
        <taxon>Autobranchia</taxon>
        <taxon>Heteroconchia</taxon>
        <taxon>Palaeoheterodonta</taxon>
        <taxon>Unionida</taxon>
        <taxon>Unionoidea</taxon>
        <taxon>Unionidae</taxon>
        <taxon>Ambleminae</taxon>
        <taxon>Lampsilini</taxon>
        <taxon>Potamilus</taxon>
    </lineage>
</organism>
<evidence type="ECO:0000256" key="1">
    <source>
        <dbReference type="SAM" id="SignalP"/>
    </source>
</evidence>
<sequence>MLKTIQVVTTCLLIGSVVVAGPVKKRLLDSGLDLDQFGGLLPDELLPPDPFGSVILDSCRRCCGPHPCCNEPFDCMHLGGHNIPIDLSNLLLHITTTPESGSPEH</sequence>
<accession>A0AAE0SHF2</accession>